<keyword evidence="2" id="KW-1185">Reference proteome</keyword>
<dbReference type="EMBL" id="LT859958">
    <property type="protein sequence ID" value="SMX55071.1"/>
    <property type="molecule type" value="Genomic_DNA"/>
</dbReference>
<sequence>MRKKAVFEGLVYDEFGNPVETGWIGSEPCYIVDDDGFRRHISAEEVDRQVWAHFQEQVEGHEDLLSAKAAEMLGQDDIFTVAAIQSQFKNLDAHYEKLAEIGLPEESRMYLGMMGFRIIISIHGEVLEVIQPGIVDNSNDD</sequence>
<protein>
    <submittedName>
        <fullName evidence="1">Uncharacterized protein</fullName>
    </submittedName>
</protein>
<dbReference type="AlphaFoldDB" id="A0A1Y6K5W0"/>
<dbReference type="RefSeq" id="WP_087862866.1">
    <property type="nucleotide sequence ID" value="NZ_LT859958.1"/>
</dbReference>
<reference evidence="2" key="1">
    <citation type="submission" date="2017-05" db="EMBL/GenBank/DDBJ databases">
        <authorList>
            <person name="Kirkegaard R."/>
            <person name="Mcilroy J S."/>
        </authorList>
    </citation>
    <scope>NUCLEOTIDE SEQUENCE [LARGE SCALE GENOMIC DNA]</scope>
</reference>
<accession>A0A1Y6K5W0</accession>
<evidence type="ECO:0000313" key="2">
    <source>
        <dbReference type="Proteomes" id="UP000195514"/>
    </source>
</evidence>
<proteinExistence type="predicted"/>
<dbReference type="OrthoDB" id="161602at2"/>
<name>A0A1Y6K5W0_9CHLR</name>
<dbReference type="KEGG" id="abat:CFX1CAM_2006"/>
<organism evidence="1 2">
    <name type="scientific">Candidatus Brevifilum fermentans</name>
    <dbReference type="NCBI Taxonomy" id="1986204"/>
    <lineage>
        <taxon>Bacteria</taxon>
        <taxon>Bacillati</taxon>
        <taxon>Chloroflexota</taxon>
        <taxon>Anaerolineae</taxon>
        <taxon>Anaerolineales</taxon>
        <taxon>Anaerolineaceae</taxon>
        <taxon>Candidatus Brevifilum</taxon>
    </lineage>
</organism>
<gene>
    <name evidence="1" type="ORF">CFX1CAM_2006</name>
</gene>
<evidence type="ECO:0000313" key="1">
    <source>
        <dbReference type="EMBL" id="SMX55071.1"/>
    </source>
</evidence>
<dbReference type="Proteomes" id="UP000195514">
    <property type="component" value="Chromosome I"/>
</dbReference>